<sequence>MKRIKAACIEQTIHFQLKEDLGHAAAVHAVKDELEHYKTQLNRSRTKYKIVEEIAQPDDSIIIKIKKQYTGHNCGDYLD</sequence>
<dbReference type="RefSeq" id="WP_187035169.1">
    <property type="nucleotide sequence ID" value="NZ_CP060286.1"/>
</dbReference>
<dbReference type="EMBL" id="CP060286">
    <property type="protein sequence ID" value="QNK40011.1"/>
    <property type="molecule type" value="Genomic_DNA"/>
</dbReference>
<evidence type="ECO:0000313" key="1">
    <source>
        <dbReference type="EMBL" id="QNK40011.1"/>
    </source>
</evidence>
<proteinExistence type="predicted"/>
<gene>
    <name evidence="1" type="ORF">HCR03_15060</name>
</gene>
<organism evidence="1 2">
    <name type="scientific">Caproicibacter fermentans</name>
    <dbReference type="NCBI Taxonomy" id="2576756"/>
    <lineage>
        <taxon>Bacteria</taxon>
        <taxon>Bacillati</taxon>
        <taxon>Bacillota</taxon>
        <taxon>Clostridia</taxon>
        <taxon>Eubacteriales</taxon>
        <taxon>Acutalibacteraceae</taxon>
        <taxon>Caproicibacter</taxon>
    </lineage>
</organism>
<dbReference type="KEGG" id="cfem:HCR03_15060"/>
<dbReference type="AlphaFoldDB" id="A0A7G8T8S0"/>
<accession>A0A7G8T8S0</accession>
<reference evidence="1 2" key="1">
    <citation type="submission" date="2020-08" db="EMBL/GenBank/DDBJ databases">
        <title>The isolate Caproiciproducens sp. 7D4C2 produces n-caproate at mildly acidic conditions from hexoses: genome and rBOX comparison with related strains and chain-elongating bacteria.</title>
        <authorList>
            <person name="Esquivel-Elizondo S."/>
            <person name="Bagci C."/>
            <person name="Temovska M."/>
            <person name="Jeon B.S."/>
            <person name="Bessarab I."/>
            <person name="Williams R.B.H."/>
            <person name="Huson D.H."/>
            <person name="Angenent L.T."/>
        </authorList>
    </citation>
    <scope>NUCLEOTIDE SEQUENCE [LARGE SCALE GENOMIC DNA]</scope>
    <source>
        <strain evidence="1 2">7D4C2</strain>
    </source>
</reference>
<evidence type="ECO:0000313" key="2">
    <source>
        <dbReference type="Proteomes" id="UP000515909"/>
    </source>
</evidence>
<protein>
    <submittedName>
        <fullName evidence="1">Uncharacterized protein</fullName>
    </submittedName>
</protein>
<dbReference type="Proteomes" id="UP000515909">
    <property type="component" value="Chromosome"/>
</dbReference>
<name>A0A7G8T8S0_9FIRM</name>